<dbReference type="InterPro" id="IPR009057">
    <property type="entry name" value="Homeodomain-like_sf"/>
</dbReference>
<reference evidence="5 6" key="1">
    <citation type="submission" date="2016-11" db="EMBL/GenBank/DDBJ databases">
        <title>Trade-off between light-utilization and light-protection in marine flavobacteria.</title>
        <authorList>
            <person name="Kumagai Y."/>
        </authorList>
    </citation>
    <scope>NUCLEOTIDE SEQUENCE [LARGE SCALE GENOMIC DNA]</scope>
    <source>
        <strain evidence="5 6">ATCC 700397</strain>
    </source>
</reference>
<dbReference type="GO" id="GO:0003700">
    <property type="term" value="F:DNA-binding transcription factor activity"/>
    <property type="evidence" value="ECO:0007669"/>
    <property type="project" value="InterPro"/>
</dbReference>
<dbReference type="InterPro" id="IPR018062">
    <property type="entry name" value="HTH_AraC-typ_CS"/>
</dbReference>
<comment type="caution">
    <text evidence="5">The sequence shown here is derived from an EMBL/GenBank/DDBJ whole genome shotgun (WGS) entry which is preliminary data.</text>
</comment>
<gene>
    <name evidence="5" type="ORF">BST83_02100</name>
</gene>
<keyword evidence="3" id="KW-0804">Transcription</keyword>
<dbReference type="SUPFAM" id="SSF46689">
    <property type="entry name" value="Homeodomain-like"/>
    <property type="match status" value="1"/>
</dbReference>
<evidence type="ECO:0000313" key="6">
    <source>
        <dbReference type="Proteomes" id="UP000239522"/>
    </source>
</evidence>
<evidence type="ECO:0000256" key="3">
    <source>
        <dbReference type="ARBA" id="ARBA00023163"/>
    </source>
</evidence>
<keyword evidence="2" id="KW-0238">DNA-binding</keyword>
<dbReference type="AlphaFoldDB" id="A0A2S7KU11"/>
<evidence type="ECO:0000256" key="1">
    <source>
        <dbReference type="ARBA" id="ARBA00023015"/>
    </source>
</evidence>
<dbReference type="InterPro" id="IPR018060">
    <property type="entry name" value="HTH_AraC"/>
</dbReference>
<dbReference type="EMBL" id="MQUA01000013">
    <property type="protein sequence ID" value="PQB06107.1"/>
    <property type="molecule type" value="Genomic_DNA"/>
</dbReference>
<dbReference type="Gene3D" id="1.10.10.60">
    <property type="entry name" value="Homeodomain-like"/>
    <property type="match status" value="1"/>
</dbReference>
<dbReference type="PANTHER" id="PTHR43280:SF2">
    <property type="entry name" value="HTH-TYPE TRANSCRIPTIONAL REGULATOR EXSA"/>
    <property type="match status" value="1"/>
</dbReference>
<dbReference type="Proteomes" id="UP000239522">
    <property type="component" value="Unassembled WGS sequence"/>
</dbReference>
<evidence type="ECO:0000256" key="2">
    <source>
        <dbReference type="ARBA" id="ARBA00023125"/>
    </source>
</evidence>
<dbReference type="GO" id="GO:0043565">
    <property type="term" value="F:sequence-specific DNA binding"/>
    <property type="evidence" value="ECO:0007669"/>
    <property type="project" value="InterPro"/>
</dbReference>
<keyword evidence="6" id="KW-1185">Reference proteome</keyword>
<dbReference type="PANTHER" id="PTHR43280">
    <property type="entry name" value="ARAC-FAMILY TRANSCRIPTIONAL REGULATOR"/>
    <property type="match status" value="1"/>
</dbReference>
<dbReference type="PROSITE" id="PS01124">
    <property type="entry name" value="HTH_ARAC_FAMILY_2"/>
    <property type="match status" value="1"/>
</dbReference>
<protein>
    <recommendedName>
        <fullName evidence="4">HTH araC/xylS-type domain-containing protein</fullName>
    </recommendedName>
</protein>
<organism evidence="5 6">
    <name type="scientific">Polaribacter filamentus</name>
    <dbReference type="NCBI Taxonomy" id="53483"/>
    <lineage>
        <taxon>Bacteria</taxon>
        <taxon>Pseudomonadati</taxon>
        <taxon>Bacteroidota</taxon>
        <taxon>Flavobacteriia</taxon>
        <taxon>Flavobacteriales</taxon>
        <taxon>Flavobacteriaceae</taxon>
    </lineage>
</organism>
<keyword evidence="1" id="KW-0805">Transcription regulation</keyword>
<proteinExistence type="predicted"/>
<dbReference type="PROSITE" id="PS00041">
    <property type="entry name" value="HTH_ARAC_FAMILY_1"/>
    <property type="match status" value="1"/>
</dbReference>
<evidence type="ECO:0000313" key="5">
    <source>
        <dbReference type="EMBL" id="PQB06107.1"/>
    </source>
</evidence>
<feature type="domain" description="HTH araC/xylS-type" evidence="4">
    <location>
        <begin position="25"/>
        <end position="129"/>
    </location>
</feature>
<accession>A0A2S7KU11</accession>
<dbReference type="Pfam" id="PF12833">
    <property type="entry name" value="HTH_18"/>
    <property type="match status" value="1"/>
</dbReference>
<sequence>MSSIANVTFTNQDDSNLAHENQAFDRLTHVVMVNKLFLECDFSLAKMQFHSNLSAKTIRDALKKSDFENFKSFLKHQRVMYAKDLINGGYLNKHTINSLSIDSGFSSPVTFFRAFKNITNQTPLSYSRQNNRLPNL</sequence>
<evidence type="ECO:0000259" key="4">
    <source>
        <dbReference type="PROSITE" id="PS01124"/>
    </source>
</evidence>
<name>A0A2S7KU11_9FLAO</name>
<dbReference type="SMART" id="SM00342">
    <property type="entry name" value="HTH_ARAC"/>
    <property type="match status" value="1"/>
</dbReference>